<gene>
    <name evidence="2" type="ORF">EDC26_1317</name>
</gene>
<feature type="domain" description="DUF6429" evidence="1">
    <location>
        <begin position="9"/>
        <end position="77"/>
    </location>
</feature>
<organism evidence="2 3">
    <name type="scientific">Paralcaligenes ureilyticus</name>
    <dbReference type="NCBI Taxonomy" id="627131"/>
    <lineage>
        <taxon>Bacteria</taxon>
        <taxon>Pseudomonadati</taxon>
        <taxon>Pseudomonadota</taxon>
        <taxon>Betaproteobacteria</taxon>
        <taxon>Burkholderiales</taxon>
        <taxon>Alcaligenaceae</taxon>
        <taxon>Paralcaligenes</taxon>
    </lineage>
</organism>
<dbReference type="AlphaFoldDB" id="A0A4R3LLM9"/>
<keyword evidence="3" id="KW-1185">Reference proteome</keyword>
<name>A0A4R3LLM9_9BURK</name>
<accession>A0A4R3LLM9</accession>
<dbReference type="Pfam" id="PF20008">
    <property type="entry name" value="DUF6429"/>
    <property type="match status" value="1"/>
</dbReference>
<evidence type="ECO:0000259" key="1">
    <source>
        <dbReference type="Pfam" id="PF20008"/>
    </source>
</evidence>
<reference evidence="2 3" key="1">
    <citation type="submission" date="2019-03" db="EMBL/GenBank/DDBJ databases">
        <title>Genomic Encyclopedia of Type Strains, Phase IV (KMG-IV): sequencing the most valuable type-strain genomes for metagenomic binning, comparative biology and taxonomic classification.</title>
        <authorList>
            <person name="Goeker M."/>
        </authorList>
    </citation>
    <scope>NUCLEOTIDE SEQUENCE [LARGE SCALE GENOMIC DNA]</scope>
    <source>
        <strain evidence="2 3">DSM 24591</strain>
    </source>
</reference>
<sequence>MPSAMNINTDTVDEVVLALLYLTLHDQNRAWKGHDWDVMNRLYERGLIRDPVNKTKSVVLTDKGLGESERLFNQYFVGAGGMGK</sequence>
<dbReference type="InterPro" id="IPR045489">
    <property type="entry name" value="DUF6429"/>
</dbReference>
<evidence type="ECO:0000313" key="3">
    <source>
        <dbReference type="Proteomes" id="UP000295525"/>
    </source>
</evidence>
<protein>
    <recommendedName>
        <fullName evidence="1">DUF6429 domain-containing protein</fullName>
    </recommendedName>
</protein>
<comment type="caution">
    <text evidence="2">The sequence shown here is derived from an EMBL/GenBank/DDBJ whole genome shotgun (WGS) entry which is preliminary data.</text>
</comment>
<dbReference type="EMBL" id="SMAJ01000031">
    <property type="protein sequence ID" value="TCT00496.1"/>
    <property type="molecule type" value="Genomic_DNA"/>
</dbReference>
<dbReference type="Proteomes" id="UP000295525">
    <property type="component" value="Unassembled WGS sequence"/>
</dbReference>
<evidence type="ECO:0000313" key="2">
    <source>
        <dbReference type="EMBL" id="TCT00496.1"/>
    </source>
</evidence>
<proteinExistence type="predicted"/>